<dbReference type="Pfam" id="PF09807">
    <property type="entry name" value="ELP6"/>
    <property type="match status" value="1"/>
</dbReference>
<dbReference type="Proteomes" id="UP001652740">
    <property type="component" value="Unplaced"/>
</dbReference>
<dbReference type="UniPathway" id="UPA00988"/>
<dbReference type="RefSeq" id="XP_026751826.2">
    <property type="nucleotide sequence ID" value="XM_026896025.3"/>
</dbReference>
<comment type="pathway">
    <text evidence="1">tRNA modification; 5-methoxycarbonylmethyl-2-thiouridine-tRNA biosynthesis.</text>
</comment>
<accession>A0A6J1WKL6</accession>
<evidence type="ECO:0000256" key="3">
    <source>
        <dbReference type="ARBA" id="ARBA00020263"/>
    </source>
</evidence>
<dbReference type="GO" id="GO:0033588">
    <property type="term" value="C:elongator holoenzyme complex"/>
    <property type="evidence" value="ECO:0007669"/>
    <property type="project" value="InterPro"/>
</dbReference>
<dbReference type="InterPro" id="IPR018627">
    <property type="entry name" value="ELP6"/>
</dbReference>
<evidence type="ECO:0000313" key="4">
    <source>
        <dbReference type="Proteomes" id="UP001652740"/>
    </source>
</evidence>
<proteinExistence type="inferred from homology"/>
<evidence type="ECO:0000313" key="5">
    <source>
        <dbReference type="RefSeq" id="XP_026751826.2"/>
    </source>
</evidence>
<dbReference type="PANTHER" id="PTHR16184:SF6">
    <property type="entry name" value="ELONGATOR COMPLEX PROTEIN 6"/>
    <property type="match status" value="1"/>
</dbReference>
<dbReference type="KEGG" id="gmw:113512238"/>
<name>A0A6J1WKL6_GALME</name>
<sequence length="246" mass="28061">MASDIIAVLHLEKQSLGKVIVVKELNKCDSSFITSCVLGHCIKNRNAVILVSTHNSMSHYQNVGIKMNYNLQKHVESGLVTFYDLGEDCVNNLLKNENKSVQQLIFNLNKKVSIIREKYDKVDIIWDGVTHLFDLEFNLKSVNEICNEFVKLARKYSSFILFHCNVASDDDLTCVMSNLMSHRAHILLEVESLSSGWSADVTGHLTIKNIGQKFDIEHMYIMDYKPSHYLFKLFDRGVRLFAPGTV</sequence>
<dbReference type="InterPro" id="IPR027417">
    <property type="entry name" value="P-loop_NTPase"/>
</dbReference>
<protein>
    <recommendedName>
        <fullName evidence="3">Elongator complex protein 6</fullName>
    </recommendedName>
</protein>
<evidence type="ECO:0000256" key="1">
    <source>
        <dbReference type="ARBA" id="ARBA00005043"/>
    </source>
</evidence>
<dbReference type="PANTHER" id="PTHR16184">
    <property type="entry name" value="ELONGATOR COMPLEX PROTEIN 6"/>
    <property type="match status" value="1"/>
</dbReference>
<dbReference type="GO" id="GO:0002098">
    <property type="term" value="P:tRNA wobble uridine modification"/>
    <property type="evidence" value="ECO:0007669"/>
    <property type="project" value="InterPro"/>
</dbReference>
<evidence type="ECO:0000256" key="2">
    <source>
        <dbReference type="ARBA" id="ARBA00008837"/>
    </source>
</evidence>
<dbReference type="AlphaFoldDB" id="A0A6J1WKL6"/>
<organism evidence="4 5">
    <name type="scientific">Galleria mellonella</name>
    <name type="common">Greater wax moth</name>
    <dbReference type="NCBI Taxonomy" id="7137"/>
    <lineage>
        <taxon>Eukaryota</taxon>
        <taxon>Metazoa</taxon>
        <taxon>Ecdysozoa</taxon>
        <taxon>Arthropoda</taxon>
        <taxon>Hexapoda</taxon>
        <taxon>Insecta</taxon>
        <taxon>Pterygota</taxon>
        <taxon>Neoptera</taxon>
        <taxon>Endopterygota</taxon>
        <taxon>Lepidoptera</taxon>
        <taxon>Glossata</taxon>
        <taxon>Ditrysia</taxon>
        <taxon>Pyraloidea</taxon>
        <taxon>Pyralidae</taxon>
        <taxon>Galleriinae</taxon>
        <taxon>Galleria</taxon>
    </lineage>
</organism>
<keyword evidence="4" id="KW-1185">Reference proteome</keyword>
<reference evidence="5" key="1">
    <citation type="submission" date="2025-08" db="UniProtKB">
        <authorList>
            <consortium name="RefSeq"/>
        </authorList>
    </citation>
    <scope>IDENTIFICATION</scope>
    <source>
        <tissue evidence="5">Whole larvae</tissue>
    </source>
</reference>
<comment type="similarity">
    <text evidence="2">Belongs to the ELP6 family.</text>
</comment>
<dbReference type="Gene3D" id="3.40.50.300">
    <property type="entry name" value="P-loop containing nucleotide triphosphate hydrolases"/>
    <property type="match status" value="1"/>
</dbReference>
<dbReference type="GeneID" id="113512238"/>
<gene>
    <name evidence="5" type="primary">LOC113512238</name>
</gene>